<dbReference type="SUPFAM" id="SSF63748">
    <property type="entry name" value="Tudor/PWWP/MBT"/>
    <property type="match status" value="2"/>
</dbReference>
<dbReference type="InterPro" id="IPR007052">
    <property type="entry name" value="CS_dom"/>
</dbReference>
<dbReference type="Gene3D" id="2.40.50.90">
    <property type="match status" value="1"/>
</dbReference>
<dbReference type="CDD" id="cd20435">
    <property type="entry name" value="Tudor_TDRD12_rpt2"/>
    <property type="match status" value="1"/>
</dbReference>
<protein>
    <recommendedName>
        <fullName evidence="1">RNA helicase</fullName>
        <ecNumber evidence="1">3.6.4.13</ecNumber>
    </recommendedName>
</protein>
<feature type="region of interest" description="Disordered" evidence="8">
    <location>
        <begin position="309"/>
        <end position="383"/>
    </location>
</feature>
<reference evidence="10" key="2">
    <citation type="submission" date="2025-08" db="UniProtKB">
        <authorList>
            <consortium name="Ensembl"/>
        </authorList>
    </citation>
    <scope>IDENTIFICATION</scope>
</reference>
<reference evidence="10 11" key="1">
    <citation type="journal article" date="2021" name="G3 (Bethesda)">
        <title>Improved contiguity of the threespine stickleback genome using long-read sequencing.</title>
        <authorList>
            <person name="Nath S."/>
            <person name="Shaw D.E."/>
            <person name="White M.A."/>
        </authorList>
    </citation>
    <scope>NUCLEOTIDE SEQUENCE [LARGE SCALE GENOMIC DNA]</scope>
    <source>
        <strain evidence="10 11">Lake Benthic</strain>
    </source>
</reference>
<dbReference type="CDD" id="cd06463">
    <property type="entry name" value="p23_like"/>
    <property type="match status" value="1"/>
</dbReference>
<dbReference type="PROSITE" id="PS51203">
    <property type="entry name" value="CS"/>
    <property type="match status" value="1"/>
</dbReference>
<evidence type="ECO:0000256" key="2">
    <source>
        <dbReference type="ARBA" id="ARBA00022737"/>
    </source>
</evidence>
<accession>A0AAQ4R658</accession>
<dbReference type="GO" id="GO:0042078">
    <property type="term" value="P:germ-line stem cell division"/>
    <property type="evidence" value="ECO:0007669"/>
    <property type="project" value="TreeGrafter"/>
</dbReference>
<dbReference type="EC" id="3.6.4.13" evidence="1"/>
<dbReference type="InterPro" id="IPR027417">
    <property type="entry name" value="P-loop_NTPase"/>
</dbReference>
<evidence type="ECO:0000259" key="9">
    <source>
        <dbReference type="PROSITE" id="PS51203"/>
    </source>
</evidence>
<evidence type="ECO:0000256" key="6">
    <source>
        <dbReference type="ARBA" id="ARBA00022840"/>
    </source>
</evidence>
<dbReference type="Ensembl" id="ENSGACT00000060400.1">
    <property type="protein sequence ID" value="ENSGACP00000058512.1"/>
    <property type="gene ID" value="ENSGACG00000035173.1"/>
</dbReference>
<name>A0AAQ4R658_GASAC</name>
<dbReference type="GO" id="GO:0005524">
    <property type="term" value="F:ATP binding"/>
    <property type="evidence" value="ECO:0007669"/>
    <property type="project" value="UniProtKB-KW"/>
</dbReference>
<evidence type="ECO:0000256" key="8">
    <source>
        <dbReference type="SAM" id="MobiDB-lite"/>
    </source>
</evidence>
<feature type="compositionally biased region" description="Basic and acidic residues" evidence="8">
    <location>
        <begin position="318"/>
        <end position="329"/>
    </location>
</feature>
<proteinExistence type="predicted"/>
<reference evidence="10" key="3">
    <citation type="submission" date="2025-09" db="UniProtKB">
        <authorList>
            <consortium name="Ensembl"/>
        </authorList>
    </citation>
    <scope>IDENTIFICATION</scope>
</reference>
<sequence>MVNISILRIESPSCIWGRFVQDPGSGTDQYDQLQAQMNLFYKDVTRDLRQLKPTSLEEGQVCVVYWSWMKSWCRAVVESIVMDSVSSQTRCLLVDQGERLIVASDHIRIALPTFLQLPFWVRKFHLAGIKPTTLRVTVYEESAKLVASSKWDGSATLYLHRLLQASTMAEAVMLESESDSTSLELYLTVWNVKICVNDDLVAKKYAYYSGGQNTVMLSSSLFNQSICSTSNKPAPQTSQPPPALSPRFDSVEHPAAPSTPQKPQHEPQTSEGGTGSKVTRTAAESDSMEETNASLALLQFRFLNPGSVQQQAAPAVSQHEELRDGRPDETTAASSRCTGQEVDSDPATRHTRTREQGVGESCQVGCLADGETSDSRSAERTQRKEEEWACSRLLEWLNPKPPIADPEAADAAPPDCPQVAPHDPSRSGALVHSALPVEPCSGLDDAPVTNTLRWAMKSKQYGALSPADRYSWTAVARGCNTVIVSHNADQPLAYLAPLLTHILLNSIFSLTSGTGPIVVLLCQGWKKAQVVYGLLEDMKVAPVLHPLILLLGVGKNEAKAVKIPKDCEWRTVISVHWCSPLEMIKSHTKCIADPRRTGLLLVTTPFSLVRLLSSHCFLFLRLCHLVLDEADRLFTVAPDQMAAILEHFQKETASCSRQLVAVAKKWTGHMEGLVANYMPYPCIVVTVPEEAVLYGNVQQVVLMTLESSKISVLLGALDFNPVIGQKTVIVADSAEEVEDVWKAVSSKSAFCLKTHERLTHNFDFVIEQWGKAIGPGTHVILVTTTQCLKSLGVRDASCVVHYDFPASPKLFGGRLSCMAKNFRNLSERGSSEDQPRLTRSVLLISERNTSHMVGVVGYLERTVAPLPPELLSFVRGVQLAQEDHKADRPLCSYLKSFGVCRDRSVCPNRHRFIPKLDESLLPSSGLLEVLPLHVKTASVFYGRLVEEGGGGFQSLAAEMSAFYADKKPGAEEVLQGGLYAVQEHEVFHRVEVLSPPLRADRLFFSVFVRFIDVGNKKEVKSHQVLQLPERFCSLPGQAVEMVVCRVKPSDGEIDWHPEVTRAISQKIQGLQHRARAVFSLGNTVFVDPMVRLTQVPGMKTVINECSVQAEILNTGMGVTNQEHLDLLRALRRDAEEAGHTSKSGDAAPSLEVGIKVEVLAEAFRAAEVDPLAELPPLELIPECGQTPSPDRRAAVGQKSLHTADLKSAEQTTRIQNGREPPAAHLGKGEHQSDDTNEEDSGDPPKIFHPLARWYQTSSFAIVTVKLRNPENQRCDFYPDRVVYSGRADGRTYRADLQLHGDVVADRCCWEMKSNEPVLRLVKQQPGHWERLLRSKNIFVSYDTDHIEEDEDGTPNGPCFVEDLGKDNWYVNLESGSESD</sequence>
<evidence type="ECO:0000256" key="5">
    <source>
        <dbReference type="ARBA" id="ARBA00022806"/>
    </source>
</evidence>
<keyword evidence="6" id="KW-0067">ATP-binding</keyword>
<organism evidence="10 11">
    <name type="scientific">Gasterosteus aculeatus aculeatus</name>
    <name type="common">three-spined stickleback</name>
    <dbReference type="NCBI Taxonomy" id="481459"/>
    <lineage>
        <taxon>Eukaryota</taxon>
        <taxon>Metazoa</taxon>
        <taxon>Chordata</taxon>
        <taxon>Craniata</taxon>
        <taxon>Vertebrata</taxon>
        <taxon>Euteleostomi</taxon>
        <taxon>Actinopterygii</taxon>
        <taxon>Neopterygii</taxon>
        <taxon>Teleostei</taxon>
        <taxon>Neoteleostei</taxon>
        <taxon>Acanthomorphata</taxon>
        <taxon>Eupercaria</taxon>
        <taxon>Perciformes</taxon>
        <taxon>Cottioidei</taxon>
        <taxon>Gasterosteales</taxon>
        <taxon>Gasterosteidae</taxon>
        <taxon>Gasterosteus</taxon>
    </lineage>
</organism>
<evidence type="ECO:0000256" key="3">
    <source>
        <dbReference type="ARBA" id="ARBA00022741"/>
    </source>
</evidence>
<dbReference type="PROSITE" id="PS00039">
    <property type="entry name" value="DEAD_ATP_HELICASE"/>
    <property type="match status" value="1"/>
</dbReference>
<dbReference type="GO" id="GO:0016787">
    <property type="term" value="F:hydrolase activity"/>
    <property type="evidence" value="ECO:0007669"/>
    <property type="project" value="UniProtKB-KW"/>
</dbReference>
<evidence type="ECO:0000313" key="11">
    <source>
        <dbReference type="Proteomes" id="UP000007635"/>
    </source>
</evidence>
<feature type="compositionally biased region" description="Polar residues" evidence="8">
    <location>
        <begin position="228"/>
        <end position="237"/>
    </location>
</feature>
<dbReference type="InterPro" id="IPR008978">
    <property type="entry name" value="HSP20-like_chaperone"/>
</dbReference>
<dbReference type="PANTHER" id="PTHR22655:SF2">
    <property type="entry name" value="ATP-DEPENDENT RNA HELICASE TDRD12-RELATED"/>
    <property type="match status" value="1"/>
</dbReference>
<evidence type="ECO:0000313" key="10">
    <source>
        <dbReference type="Ensembl" id="ENSGACP00000058512.1"/>
    </source>
</evidence>
<feature type="compositionally biased region" description="Polar residues" evidence="8">
    <location>
        <begin position="258"/>
        <end position="290"/>
    </location>
</feature>
<feature type="region of interest" description="Disordered" evidence="8">
    <location>
        <begin position="228"/>
        <end position="290"/>
    </location>
</feature>
<feature type="domain" description="CS" evidence="9">
    <location>
        <begin position="1246"/>
        <end position="1332"/>
    </location>
</feature>
<dbReference type="PANTHER" id="PTHR22655">
    <property type="entry name" value="ATP-DEPENDENT RNA HELICASE TDRD12-RELATED"/>
    <property type="match status" value="1"/>
</dbReference>
<feature type="compositionally biased region" description="Basic and acidic residues" evidence="8">
    <location>
        <begin position="373"/>
        <end position="383"/>
    </location>
</feature>
<dbReference type="Proteomes" id="UP000007635">
    <property type="component" value="Chromosome XI"/>
</dbReference>
<keyword evidence="2" id="KW-0677">Repeat</keyword>
<comment type="catalytic activity">
    <reaction evidence="7">
        <text>ATP + H2O = ADP + phosphate + H(+)</text>
        <dbReference type="Rhea" id="RHEA:13065"/>
        <dbReference type="ChEBI" id="CHEBI:15377"/>
        <dbReference type="ChEBI" id="CHEBI:15378"/>
        <dbReference type="ChEBI" id="CHEBI:30616"/>
        <dbReference type="ChEBI" id="CHEBI:43474"/>
        <dbReference type="ChEBI" id="CHEBI:456216"/>
        <dbReference type="EC" id="3.6.4.13"/>
    </reaction>
</comment>
<keyword evidence="5" id="KW-0347">Helicase</keyword>
<dbReference type="GeneTree" id="ENSGT00420000029847"/>
<evidence type="ECO:0000256" key="1">
    <source>
        <dbReference type="ARBA" id="ARBA00012552"/>
    </source>
</evidence>
<keyword evidence="4" id="KW-0378">Hydrolase</keyword>
<dbReference type="Gene3D" id="2.60.40.790">
    <property type="match status" value="1"/>
</dbReference>
<dbReference type="SUPFAM" id="SSF52540">
    <property type="entry name" value="P-loop containing nucleoside triphosphate hydrolases"/>
    <property type="match status" value="2"/>
</dbReference>
<feature type="region of interest" description="Disordered" evidence="8">
    <location>
        <begin position="1179"/>
        <end position="1247"/>
    </location>
</feature>
<evidence type="ECO:0000256" key="7">
    <source>
        <dbReference type="ARBA" id="ARBA00047984"/>
    </source>
</evidence>
<dbReference type="SUPFAM" id="SSF49764">
    <property type="entry name" value="HSP20-like chaperones"/>
    <property type="match status" value="1"/>
</dbReference>
<keyword evidence="11" id="KW-1185">Reference proteome</keyword>
<feature type="compositionally biased region" description="Low complexity" evidence="8">
    <location>
        <begin position="405"/>
        <end position="421"/>
    </location>
</feature>
<dbReference type="FunFam" id="3.40.50.300:FF:001416">
    <property type="entry name" value="Tudor domain containing 12"/>
    <property type="match status" value="1"/>
</dbReference>
<dbReference type="Pfam" id="PF00567">
    <property type="entry name" value="TUDOR"/>
    <property type="match status" value="2"/>
</dbReference>
<dbReference type="InterPro" id="IPR000629">
    <property type="entry name" value="RNA-helicase_DEAD-box_CS"/>
</dbReference>
<dbReference type="InterPro" id="IPR002999">
    <property type="entry name" value="Tudor"/>
</dbReference>
<dbReference type="GO" id="GO:0003724">
    <property type="term" value="F:RNA helicase activity"/>
    <property type="evidence" value="ECO:0007669"/>
    <property type="project" value="UniProtKB-EC"/>
</dbReference>
<feature type="region of interest" description="Disordered" evidence="8">
    <location>
        <begin position="404"/>
        <end position="428"/>
    </location>
</feature>
<dbReference type="Gene3D" id="3.40.50.300">
    <property type="entry name" value="P-loop containing nucleotide triphosphate hydrolases"/>
    <property type="match status" value="2"/>
</dbReference>
<dbReference type="Gene3D" id="2.30.30.140">
    <property type="match status" value="2"/>
</dbReference>
<dbReference type="InterPro" id="IPR035437">
    <property type="entry name" value="SNase_OB-fold_sf"/>
</dbReference>
<evidence type="ECO:0000256" key="4">
    <source>
        <dbReference type="ARBA" id="ARBA00022801"/>
    </source>
</evidence>
<keyword evidence="3" id="KW-0547">Nucleotide-binding</keyword>